<dbReference type="GO" id="GO:0005886">
    <property type="term" value="C:plasma membrane"/>
    <property type="evidence" value="ECO:0007669"/>
    <property type="project" value="UniProtKB-SubCell"/>
</dbReference>
<evidence type="ECO:0000313" key="10">
    <source>
        <dbReference type="EMBL" id="XBH07837.1"/>
    </source>
</evidence>
<keyword evidence="7 9" id="KW-0472">Membrane</keyword>
<dbReference type="InterPro" id="IPR027463">
    <property type="entry name" value="AcrB_DN_DC_subdom"/>
</dbReference>
<dbReference type="Gene3D" id="3.30.70.1320">
    <property type="entry name" value="Multidrug efflux transporter AcrB pore domain like"/>
    <property type="match status" value="1"/>
</dbReference>
<dbReference type="Pfam" id="PF00873">
    <property type="entry name" value="ACR_tran"/>
    <property type="match status" value="2"/>
</dbReference>
<evidence type="ECO:0000256" key="7">
    <source>
        <dbReference type="ARBA" id="ARBA00023136"/>
    </source>
</evidence>
<evidence type="ECO:0000256" key="3">
    <source>
        <dbReference type="ARBA" id="ARBA00022475"/>
    </source>
</evidence>
<feature type="transmembrane region" description="Helical" evidence="9">
    <location>
        <begin position="394"/>
        <end position="418"/>
    </location>
</feature>
<keyword evidence="5 9" id="KW-0812">Transmembrane</keyword>
<feature type="transmembrane region" description="Helical" evidence="9">
    <location>
        <begin position="368"/>
        <end position="388"/>
    </location>
</feature>
<feature type="transmembrane region" description="Helical" evidence="9">
    <location>
        <begin position="1091"/>
        <end position="1118"/>
    </location>
</feature>
<dbReference type="Gene3D" id="3.30.2090.10">
    <property type="entry name" value="Multidrug efflux transporter AcrB TolC docking domain, DN and DC subdomains"/>
    <property type="match status" value="2"/>
</dbReference>
<evidence type="ECO:0000256" key="8">
    <source>
        <dbReference type="SAM" id="MobiDB-lite"/>
    </source>
</evidence>
<dbReference type="GO" id="GO:0042910">
    <property type="term" value="F:xenobiotic transmembrane transporter activity"/>
    <property type="evidence" value="ECO:0007669"/>
    <property type="project" value="TreeGrafter"/>
</dbReference>
<gene>
    <name evidence="10" type="ORF">V5E97_17940</name>
</gene>
<feature type="transmembrane region" description="Helical" evidence="9">
    <location>
        <begin position="1059"/>
        <end position="1079"/>
    </location>
</feature>
<evidence type="ECO:0000256" key="9">
    <source>
        <dbReference type="SAM" id="Phobius"/>
    </source>
</evidence>
<feature type="transmembrane region" description="Helical" evidence="9">
    <location>
        <begin position="962"/>
        <end position="980"/>
    </location>
</feature>
<keyword evidence="2" id="KW-0813">Transport</keyword>
<keyword evidence="6 9" id="KW-1133">Transmembrane helix</keyword>
<dbReference type="InterPro" id="IPR001036">
    <property type="entry name" value="Acrflvin-R"/>
</dbReference>
<proteinExistence type="predicted"/>
<dbReference type="FunFam" id="3.30.70.1430:FF:000001">
    <property type="entry name" value="Efflux pump membrane transporter"/>
    <property type="match status" value="1"/>
</dbReference>
<dbReference type="Gene3D" id="1.20.1640.10">
    <property type="entry name" value="Multidrug efflux transporter AcrB transmembrane domain"/>
    <property type="match status" value="3"/>
</dbReference>
<name>A0AAU7CQI6_9BACT</name>
<dbReference type="SUPFAM" id="SSF82866">
    <property type="entry name" value="Multidrug efflux transporter AcrB transmembrane domain"/>
    <property type="match status" value="2"/>
</dbReference>
<evidence type="ECO:0000256" key="4">
    <source>
        <dbReference type="ARBA" id="ARBA00022519"/>
    </source>
</evidence>
<reference evidence="10" key="1">
    <citation type="submission" date="2024-05" db="EMBL/GenBank/DDBJ databases">
        <title>Planctomycetes of the genus Singulisphaera possess chitinolytic capabilities.</title>
        <authorList>
            <person name="Ivanova A."/>
        </authorList>
    </citation>
    <scope>NUCLEOTIDE SEQUENCE</scope>
    <source>
        <strain evidence="10">Ch08T</strain>
    </source>
</reference>
<sequence>MISRFFIDRPIFASVLSIMITLAGAIALFAMPIALYPPISPPVVQVDCRFPGASAQVVAESVATPIEEQVNGVEDMMYMSSQCTNDGSYNLTVTFKHGVDLNVAQVLVQNRVSLAIPRLPDVLKQTGVTTRKKSPDILMAIAINSPDSSRDQLYLSNYALMHIKDELARVKGVSDVNMMGQRDYSMRIWVDPEQLAARSMTAGDVVAALRSQNMQVATGQIGQPPVASGQRTQLTLSTMGRLVEVEQFENVIVRATPEGRVVRIKDVARVELGSKNEDVSGRVNGNPTVSLAVFQLPDANALDVADVVKAKIAELSADFPPGVKYEIRYDTTPFIRESIEEVFKTLREAIVLVAVVVLLFLQSWRSSIIPLIAVPVAIVGTFAVLIAMDFTLNNLTLFGLVLAIGIVVDDAIVVVEAVEHHIERGLNPRAATIKAMEEVSGPVIAIGLVLSAVFVPCAFISGIVGQFFRQFALTIATSTLISTFNSLTLSPALAALLLRPKGQGGNEALPRPAYALLGGWLGWEYLAPMIAPRLIHQHTAAAWTVFLLATAAGLTVGWLVSKLLNRLFGAFFDVFNWVFQRGTGAYTRTVGWMLRLSFLVLIGYGGLLYLTYWGLKHTPAGFIPSQDMGYLLVNVQLPDSAASERSAAVMGRLEKIAHEIPGVKHTQSTSGMSLLLSANGSNFGSMFVILDEFSKRRTPDLSSDFIAKKLRERYENDVPEAIMTVLGPPPVRGVGRAGGFKLMVEDRGDLGSRTLQGQTENLVDQAKNLKVEVATDSPFDGLQKWLGGSKEPPKEGAQKPALVGLTSVFRANVPQLYAEVNRKECMAKEVQLKDLFDTLRIYLGSLYVNDFNRFGRTWQVIVQADSKFRNSIDDAKRLKVRNAKGTMVPVAALADIREDTGPLVLTRYNMYPAAPVNGSSAPGVSSGTGIELMERLAKAELLPSMATEWTELAYLEIQAGNTAMIVFGFAVVMVFLVLAAQYESWSLPLAVILVVPMCLLGSIIGVRYSGSDINIFTQIGFVVLVGLASKNAILIVEFSKSLRDQGESPREATLQACRLRLRPIVMTSLAFILGVVPLITSHGAGAEMRRILGTTVFSGMIGVTIFGIFLTPVFFYVIDRLSGSRLLHLKWIERVSEALLGILSLRFLRRLGRRSRRLSIASPSSNGHDTNGHIPILSKAESRELASIASTPRNGAEHHSEQALVDSKGNGSAPGPTITQTNGMAPHVHETPPPSNG</sequence>
<dbReference type="RefSeq" id="WP_406700677.1">
    <property type="nucleotide sequence ID" value="NZ_CP155447.1"/>
</dbReference>
<dbReference type="FunFam" id="1.20.1640.10:FF:000001">
    <property type="entry name" value="Efflux pump membrane transporter"/>
    <property type="match status" value="1"/>
</dbReference>
<evidence type="ECO:0000256" key="5">
    <source>
        <dbReference type="ARBA" id="ARBA00022692"/>
    </source>
</evidence>
<dbReference type="SUPFAM" id="SSF82693">
    <property type="entry name" value="Multidrug efflux transporter AcrB pore domain, PN1, PN2, PC1 and PC2 subdomains"/>
    <property type="match status" value="4"/>
</dbReference>
<dbReference type="AlphaFoldDB" id="A0AAU7CQI6"/>
<dbReference type="PANTHER" id="PTHR32063">
    <property type="match status" value="1"/>
</dbReference>
<keyword evidence="3" id="KW-1003">Cell membrane</keyword>
<feature type="transmembrane region" description="Helical" evidence="9">
    <location>
        <begin position="541"/>
        <end position="560"/>
    </location>
</feature>
<comment type="subcellular location">
    <subcellularLocation>
        <location evidence="1">Cell inner membrane</location>
        <topology evidence="1">Multi-pass membrane protein</topology>
    </subcellularLocation>
</comment>
<feature type="transmembrane region" description="Helical" evidence="9">
    <location>
        <begin position="12"/>
        <end position="36"/>
    </location>
</feature>
<feature type="transmembrane region" description="Helical" evidence="9">
    <location>
        <begin position="596"/>
        <end position="615"/>
    </location>
</feature>
<feature type="transmembrane region" description="Helical" evidence="9">
    <location>
        <begin position="1015"/>
        <end position="1038"/>
    </location>
</feature>
<dbReference type="Gene3D" id="3.30.70.1430">
    <property type="entry name" value="Multidrug efflux transporter AcrB pore domain"/>
    <property type="match status" value="2"/>
</dbReference>
<organism evidence="10">
    <name type="scientific">Singulisphaera sp. Ch08</name>
    <dbReference type="NCBI Taxonomy" id="3120278"/>
    <lineage>
        <taxon>Bacteria</taxon>
        <taxon>Pseudomonadati</taxon>
        <taxon>Planctomycetota</taxon>
        <taxon>Planctomycetia</taxon>
        <taxon>Isosphaerales</taxon>
        <taxon>Isosphaeraceae</taxon>
        <taxon>Singulisphaera</taxon>
    </lineage>
</organism>
<keyword evidence="4" id="KW-0997">Cell inner membrane</keyword>
<dbReference type="Gene3D" id="3.30.70.1440">
    <property type="entry name" value="Multidrug efflux transporter AcrB pore domain"/>
    <property type="match status" value="2"/>
</dbReference>
<feature type="transmembrane region" description="Helical" evidence="9">
    <location>
        <begin position="439"/>
        <end position="465"/>
    </location>
</feature>
<dbReference type="SUPFAM" id="SSF82714">
    <property type="entry name" value="Multidrug efflux transporter AcrB TolC docking domain, DN and DC subdomains"/>
    <property type="match status" value="2"/>
</dbReference>
<feature type="transmembrane region" description="Helical" evidence="9">
    <location>
        <begin position="987"/>
        <end position="1009"/>
    </location>
</feature>
<evidence type="ECO:0000256" key="2">
    <source>
        <dbReference type="ARBA" id="ARBA00022448"/>
    </source>
</evidence>
<evidence type="ECO:0000256" key="1">
    <source>
        <dbReference type="ARBA" id="ARBA00004429"/>
    </source>
</evidence>
<dbReference type="EMBL" id="CP155447">
    <property type="protein sequence ID" value="XBH07837.1"/>
    <property type="molecule type" value="Genomic_DNA"/>
</dbReference>
<protein>
    <submittedName>
        <fullName evidence="10">Efflux RND transporter permease subunit</fullName>
    </submittedName>
</protein>
<accession>A0AAU7CQI6</accession>
<dbReference type="PRINTS" id="PR00702">
    <property type="entry name" value="ACRIFLAVINRP"/>
</dbReference>
<dbReference type="PANTHER" id="PTHR32063:SF11">
    <property type="entry name" value="CATION OR DRUG EFFLUX SYSTEM PROTEIN"/>
    <property type="match status" value="1"/>
</dbReference>
<feature type="region of interest" description="Disordered" evidence="8">
    <location>
        <begin position="1188"/>
        <end position="1237"/>
    </location>
</feature>
<evidence type="ECO:0000256" key="6">
    <source>
        <dbReference type="ARBA" id="ARBA00022989"/>
    </source>
</evidence>
<feature type="transmembrane region" description="Helical" evidence="9">
    <location>
        <begin position="471"/>
        <end position="498"/>
    </location>
</feature>